<dbReference type="SMART" id="SM00382">
    <property type="entry name" value="AAA"/>
    <property type="match status" value="2"/>
</dbReference>
<dbReference type="EMBL" id="FOIM01000029">
    <property type="protein sequence ID" value="SEU09071.1"/>
    <property type="molecule type" value="Genomic_DNA"/>
</dbReference>
<dbReference type="Proteomes" id="UP000198508">
    <property type="component" value="Unassembled WGS sequence"/>
</dbReference>
<evidence type="ECO:0000256" key="7">
    <source>
        <dbReference type="ARBA" id="ARBA00022840"/>
    </source>
</evidence>
<dbReference type="InterPro" id="IPR003439">
    <property type="entry name" value="ABC_transporter-like_ATP-bd"/>
</dbReference>
<keyword evidence="7 11" id="KW-0067">ATP-binding</keyword>
<keyword evidence="4" id="KW-0762">Sugar transport</keyword>
<keyword evidence="9" id="KW-0472">Membrane</keyword>
<feature type="domain" description="ABC transporter" evidence="10">
    <location>
        <begin position="5"/>
        <end position="240"/>
    </location>
</feature>
<keyword evidence="3" id="KW-1003">Cell membrane</keyword>
<dbReference type="GeneID" id="93280344"/>
<evidence type="ECO:0000256" key="1">
    <source>
        <dbReference type="ARBA" id="ARBA00004202"/>
    </source>
</evidence>
<dbReference type="FunFam" id="3.40.50.300:FF:000127">
    <property type="entry name" value="Ribose import ATP-binding protein RbsA"/>
    <property type="match status" value="1"/>
</dbReference>
<dbReference type="InterPro" id="IPR050107">
    <property type="entry name" value="ABC_carbohydrate_import_ATPase"/>
</dbReference>
<dbReference type="CDD" id="cd03215">
    <property type="entry name" value="ABC_Carb_Monos_II"/>
    <property type="match status" value="1"/>
</dbReference>
<keyword evidence="8" id="KW-1278">Translocase</keyword>
<dbReference type="SUPFAM" id="SSF52540">
    <property type="entry name" value="P-loop containing nucleoside triphosphate hydrolases"/>
    <property type="match status" value="2"/>
</dbReference>
<dbReference type="InterPro" id="IPR003593">
    <property type="entry name" value="AAA+_ATPase"/>
</dbReference>
<evidence type="ECO:0000256" key="2">
    <source>
        <dbReference type="ARBA" id="ARBA00022448"/>
    </source>
</evidence>
<dbReference type="STRING" id="460384.SAMN05216313_12968"/>
<dbReference type="InterPro" id="IPR027417">
    <property type="entry name" value="P-loop_NTPase"/>
</dbReference>
<dbReference type="RefSeq" id="WP_092368946.1">
    <property type="nucleotide sequence ID" value="NZ_CAJJSN010000057.1"/>
</dbReference>
<evidence type="ECO:0000256" key="3">
    <source>
        <dbReference type="ARBA" id="ARBA00022475"/>
    </source>
</evidence>
<protein>
    <submittedName>
        <fullName evidence="11">Monosaccharide ABC transporter ATP-binding protein, CUT2 family</fullName>
    </submittedName>
</protein>
<dbReference type="Gene3D" id="3.40.50.300">
    <property type="entry name" value="P-loop containing nucleotide triphosphate hydrolases"/>
    <property type="match status" value="2"/>
</dbReference>
<evidence type="ECO:0000256" key="4">
    <source>
        <dbReference type="ARBA" id="ARBA00022597"/>
    </source>
</evidence>
<dbReference type="Pfam" id="PF00005">
    <property type="entry name" value="ABC_tran"/>
    <property type="match status" value="2"/>
</dbReference>
<proteinExistence type="predicted"/>
<evidence type="ECO:0000256" key="9">
    <source>
        <dbReference type="ARBA" id="ARBA00023136"/>
    </source>
</evidence>
<evidence type="ECO:0000313" key="11">
    <source>
        <dbReference type="EMBL" id="SEU09071.1"/>
    </source>
</evidence>
<reference evidence="12" key="1">
    <citation type="submission" date="2016-10" db="EMBL/GenBank/DDBJ databases">
        <authorList>
            <person name="Varghese N."/>
            <person name="Submissions S."/>
        </authorList>
    </citation>
    <scope>NUCLEOTIDE SEQUENCE [LARGE SCALE GENOMIC DNA]</scope>
    <source>
        <strain evidence="12">NLAE-zl-G277</strain>
    </source>
</reference>
<dbReference type="PANTHER" id="PTHR43790">
    <property type="entry name" value="CARBOHYDRATE TRANSPORT ATP-BINDING PROTEIN MG119-RELATED"/>
    <property type="match status" value="1"/>
</dbReference>
<name>A0A1I0JFW5_9FIRM</name>
<accession>A0A1I0JFW5</accession>
<dbReference type="AlphaFoldDB" id="A0A1I0JFW5"/>
<dbReference type="GO" id="GO:0005886">
    <property type="term" value="C:plasma membrane"/>
    <property type="evidence" value="ECO:0007669"/>
    <property type="project" value="UniProtKB-SubCell"/>
</dbReference>
<evidence type="ECO:0000259" key="10">
    <source>
        <dbReference type="PROSITE" id="PS50893"/>
    </source>
</evidence>
<evidence type="ECO:0000256" key="8">
    <source>
        <dbReference type="ARBA" id="ARBA00022967"/>
    </source>
</evidence>
<keyword evidence="2" id="KW-0813">Transport</keyword>
<dbReference type="CDD" id="cd03216">
    <property type="entry name" value="ABC_Carb_Monos_I"/>
    <property type="match status" value="1"/>
</dbReference>
<feature type="domain" description="ABC transporter" evidence="10">
    <location>
        <begin position="239"/>
        <end position="493"/>
    </location>
</feature>
<dbReference type="GO" id="GO:0016887">
    <property type="term" value="F:ATP hydrolysis activity"/>
    <property type="evidence" value="ECO:0007669"/>
    <property type="project" value="InterPro"/>
</dbReference>
<organism evidence="11 12">
    <name type="scientific">Enterocloster lavalensis</name>
    <dbReference type="NCBI Taxonomy" id="460384"/>
    <lineage>
        <taxon>Bacteria</taxon>
        <taxon>Bacillati</taxon>
        <taxon>Bacillota</taxon>
        <taxon>Clostridia</taxon>
        <taxon>Lachnospirales</taxon>
        <taxon>Lachnospiraceae</taxon>
        <taxon>Enterocloster</taxon>
    </lineage>
</organism>
<comment type="subcellular location">
    <subcellularLocation>
        <location evidence="1">Cell membrane</location>
        <topology evidence="1">Peripheral membrane protein</topology>
    </subcellularLocation>
</comment>
<sequence>MEKLLEFRGIGKYFPGVKALDDVSFDLYPGEVHVIVGENGAGKSTLMKVLSGAYTADAGEILLEGKPITRNSPRISEELGIRMIYQELNLVPELSIASNVFLGHELKKGFFVDKRAQEAKADELLRDMGIQVDSRTLVKNLGVGTQQMVEIAKALSKNAKIIVFDEPTSSLTDSEIRELFRIIELLKQRGVGMFYISHRLEELFEIGSRVTVMRDGKHILTEDIKNMDMTRVIEGIAGRKIENLYPHTRKEAGEALLEIRGLSGERFEDVSMTVHAGEIVGVSGLVGAGRTETMRAVFGIDSYRTGEVFVDGKKVPKNSPEKAGRMGMCLLPEDRKVEGLALPLSIRENSVISSLKLLNPGGIVKRAQEKTKVQEYMDRLSIAASTMEKLARFLSGGTQQKVVIAKWLMSKSRVFIFDEPTRGIDVGAKSSIYELMDELVLQGAAILMVSSDLQEILGMSDRIYVMSGGSVVGEIDGSEVEQSMVLNLAFSNV</sequence>
<gene>
    <name evidence="11" type="ORF">SAMN05216313_12968</name>
</gene>
<keyword evidence="5" id="KW-0677">Repeat</keyword>
<evidence type="ECO:0000256" key="5">
    <source>
        <dbReference type="ARBA" id="ARBA00022737"/>
    </source>
</evidence>
<dbReference type="PROSITE" id="PS50893">
    <property type="entry name" value="ABC_TRANSPORTER_2"/>
    <property type="match status" value="2"/>
</dbReference>
<dbReference type="GO" id="GO:0005524">
    <property type="term" value="F:ATP binding"/>
    <property type="evidence" value="ECO:0007669"/>
    <property type="project" value="UniProtKB-KW"/>
</dbReference>
<evidence type="ECO:0000256" key="6">
    <source>
        <dbReference type="ARBA" id="ARBA00022741"/>
    </source>
</evidence>
<keyword evidence="6" id="KW-0547">Nucleotide-binding</keyword>
<keyword evidence="12" id="KW-1185">Reference proteome</keyword>
<dbReference type="PANTHER" id="PTHR43790:SF3">
    <property type="entry name" value="D-ALLOSE IMPORT ATP-BINDING PROTEIN ALSA-RELATED"/>
    <property type="match status" value="1"/>
</dbReference>
<evidence type="ECO:0000313" key="12">
    <source>
        <dbReference type="Proteomes" id="UP000198508"/>
    </source>
</evidence>